<dbReference type="RefSeq" id="WP_084276272.1">
    <property type="nucleotide sequence ID" value="NZ_AP026671.1"/>
</dbReference>
<comment type="function">
    <text evidence="7">F(1)F(0) ATP synthase produces ATP from ADP in the presence of a proton or sodium gradient. F-type ATPases consist of two structural domains, F(1) containing the extramembraneous catalytic core and F(0) containing the membrane proton channel, linked together by a central stalk and a peripheral stalk. During catalysis, ATP synthesis in the catalytic domain of F(1) is coupled via a rotary mechanism of the central stalk subunits to proton translocation.</text>
</comment>
<keyword evidence="9" id="KW-1185">Reference proteome</keyword>
<evidence type="ECO:0000256" key="4">
    <source>
        <dbReference type="ARBA" id="ARBA00023065"/>
    </source>
</evidence>
<evidence type="ECO:0000313" key="8">
    <source>
        <dbReference type="EMBL" id="SMC09941.1"/>
    </source>
</evidence>
<reference evidence="9" key="1">
    <citation type="submission" date="2017-04" db="EMBL/GenBank/DDBJ databases">
        <authorList>
            <person name="Varghese N."/>
            <person name="Submissions S."/>
        </authorList>
    </citation>
    <scope>NUCLEOTIDE SEQUENCE [LARGE SCALE GENOMIC DNA]</scope>
    <source>
        <strain evidence="9">DSM 16512</strain>
    </source>
</reference>
<comment type="similarity">
    <text evidence="7">Belongs to the ATPase delta chain family.</text>
</comment>
<dbReference type="GO" id="GO:0005886">
    <property type="term" value="C:plasma membrane"/>
    <property type="evidence" value="ECO:0007669"/>
    <property type="project" value="UniProtKB-SubCell"/>
</dbReference>
<gene>
    <name evidence="7" type="primary">atpH</name>
    <name evidence="8" type="ORF">SAMN05660197_1767</name>
</gene>
<keyword evidence="7" id="KW-1003">Cell membrane</keyword>
<keyword evidence="6 7" id="KW-0066">ATP synthesis</keyword>
<dbReference type="STRING" id="1069081.SAMN05660197_1767"/>
<evidence type="ECO:0000313" key="9">
    <source>
        <dbReference type="Proteomes" id="UP000192602"/>
    </source>
</evidence>
<evidence type="ECO:0000256" key="3">
    <source>
        <dbReference type="ARBA" id="ARBA00022781"/>
    </source>
</evidence>
<comment type="subcellular location">
    <subcellularLocation>
        <location evidence="7">Cell membrane</location>
        <topology evidence="7">Peripheral membrane protein</topology>
    </subcellularLocation>
    <subcellularLocation>
        <location evidence="1">Membrane</location>
    </subcellularLocation>
</comment>
<dbReference type="Gene3D" id="1.10.520.20">
    <property type="entry name" value="N-terminal domain of the delta subunit of the F1F0-ATP synthase"/>
    <property type="match status" value="1"/>
</dbReference>
<evidence type="ECO:0000256" key="1">
    <source>
        <dbReference type="ARBA" id="ARBA00004370"/>
    </source>
</evidence>
<protein>
    <recommendedName>
        <fullName evidence="7">ATP synthase subunit delta</fullName>
    </recommendedName>
    <alternativeName>
        <fullName evidence="7">ATP synthase F(1) sector subunit delta</fullName>
    </alternativeName>
    <alternativeName>
        <fullName evidence="7">F-type ATPase subunit delta</fullName>
        <shortName evidence="7">F-ATPase subunit delta</shortName>
    </alternativeName>
</protein>
<keyword evidence="2 7" id="KW-0813">Transport</keyword>
<dbReference type="Pfam" id="PF00213">
    <property type="entry name" value="OSCP"/>
    <property type="match status" value="1"/>
</dbReference>
<organism evidence="8 9">
    <name type="scientific">Nitratiruptor tergarcus DSM 16512</name>
    <dbReference type="NCBI Taxonomy" id="1069081"/>
    <lineage>
        <taxon>Bacteria</taxon>
        <taxon>Pseudomonadati</taxon>
        <taxon>Campylobacterota</taxon>
        <taxon>Epsilonproteobacteria</taxon>
        <taxon>Nautiliales</taxon>
        <taxon>Nitratiruptoraceae</taxon>
        <taxon>Nitratiruptor</taxon>
    </lineage>
</organism>
<dbReference type="AlphaFoldDB" id="A0A1W1WUF0"/>
<keyword evidence="4 7" id="KW-0406">Ion transport</keyword>
<dbReference type="SUPFAM" id="SSF47928">
    <property type="entry name" value="N-terminal domain of the delta subunit of the F1F0-ATP synthase"/>
    <property type="match status" value="1"/>
</dbReference>
<proteinExistence type="inferred from homology"/>
<keyword evidence="3 7" id="KW-0375">Hydrogen ion transport</keyword>
<name>A0A1W1WUF0_9BACT</name>
<dbReference type="EMBL" id="FWWZ01000001">
    <property type="protein sequence ID" value="SMC09941.1"/>
    <property type="molecule type" value="Genomic_DNA"/>
</dbReference>
<dbReference type="NCBIfam" id="NF006291">
    <property type="entry name" value="PRK08474.1"/>
    <property type="match status" value="1"/>
</dbReference>
<keyword evidence="7" id="KW-0139">CF(1)</keyword>
<dbReference type="InterPro" id="IPR026015">
    <property type="entry name" value="ATP_synth_OSCP/delta_N_sf"/>
</dbReference>
<evidence type="ECO:0000256" key="5">
    <source>
        <dbReference type="ARBA" id="ARBA00023136"/>
    </source>
</evidence>
<evidence type="ECO:0000256" key="2">
    <source>
        <dbReference type="ARBA" id="ARBA00022448"/>
    </source>
</evidence>
<comment type="function">
    <text evidence="7">This protein is part of the stalk that links CF(0) to CF(1). It either transmits conformational changes from CF(0) to CF(1) or is implicated in proton conduction.</text>
</comment>
<dbReference type="InterPro" id="IPR000711">
    <property type="entry name" value="ATPase_OSCP/dsu"/>
</dbReference>
<dbReference type="GO" id="GO:0046933">
    <property type="term" value="F:proton-transporting ATP synthase activity, rotational mechanism"/>
    <property type="evidence" value="ECO:0007669"/>
    <property type="project" value="UniProtKB-UniRule"/>
</dbReference>
<keyword evidence="5 7" id="KW-0472">Membrane</keyword>
<sequence>MEELIAKRYVKALIESAQLDELKEIERYLEAMASLFKDWKIKEIIISPEIKSDEKLELLIGGLENPNIKFVNLMRVLAAKRRLSLIPLLAKELKSQLAFMQKSFEGKVFSEFDLSSDEIEEIEKALANRLGAEIKLTQAPQKYDGIKVEVDTIGIEIEFSKSKIKKQLIDNILKAI</sequence>
<dbReference type="HAMAP" id="MF_01416">
    <property type="entry name" value="ATP_synth_delta_bact"/>
    <property type="match status" value="1"/>
</dbReference>
<evidence type="ECO:0000256" key="7">
    <source>
        <dbReference type="HAMAP-Rule" id="MF_01416"/>
    </source>
</evidence>
<accession>A0A1W1WUF0</accession>
<dbReference type="GO" id="GO:0045259">
    <property type="term" value="C:proton-transporting ATP synthase complex"/>
    <property type="evidence" value="ECO:0007669"/>
    <property type="project" value="UniProtKB-KW"/>
</dbReference>
<dbReference type="Proteomes" id="UP000192602">
    <property type="component" value="Unassembled WGS sequence"/>
</dbReference>
<dbReference type="OrthoDB" id="5339308at2"/>
<evidence type="ECO:0000256" key="6">
    <source>
        <dbReference type="ARBA" id="ARBA00023310"/>
    </source>
</evidence>